<dbReference type="HOGENOM" id="CLU_344168_0_0_1"/>
<sequence length="912" mass="100570">MATIQQYSRAQDGSIQRSRSARLADQGELYDGYFFQRIFGEPTERKLTSLPQTAATAALYVTHPERRLSVREPAVAETQAFSRIDLSHASAGAALAHAKSRRGSLTPARTGTAGYQVFEGRVAEASPPRPSSEVYKAALSAVRESRPITSLPPVVTGYKHDISTTPDEFYDIQRDSLDRDKAIRAATGAYRMSRTRADSAPSKPPVTREAPYAASVAGSVKPETEVEAPLAKIDSSLEASRINHLARANAQLYTERPFVGLEDKDRRNSLRAATLSMSRDTYEITETSREEERPREPSAALYAAQRGHNRMQAQRTVTKTDPNALQQAISLQQAAQQRAAEKLAKLHEESYQEYYGVDSQAPRPGLSLRLRRASVDSDTTTNDAERSREIRHQMTSLRSRLNAVDERKTQDRASLMEAARRNVNATMHDMDMNIYNETGRPPPSMQKEWEEAAMERAQREVAEDREYYETPDRVNIGGEKYIQMTDVEALARSRLQPTFDEMSDRAEKQRAKELEARLDEEERERYEAIWHERELDTLAEEKRYREMQKQHLKGKGEKPWPWKRRSKRYEDTTRPVAEQEEPRTADQRATGAVAPEVEPAPQAAVATQTEAVTQAETVPHVATAPQMESVPQAETAPQVEAVSRAEAVPQAETISQAAPQVETAPQGTATATATAAPPAETVPPVFDTEQAQPTEGEERVVASGAASEEPTLARQESKLKSWFKDRVSRRSTGSGPESLKDREDEGGIPASTGFAGGAALAETDSRAAALRSHPVTGNDLVLMQQRMSVDEGNLGRSRIGSDDAARRGSSSTAEHNGEDRRPSRLRSSFMKILSGNSQENKTNGVSKANDESRTASETAEQSALSSRKASTAPTLERDELRGSASDQGLPVPPPIGKYATNGSRGSRFSEDL</sequence>
<gene>
    <name evidence="2" type="ORF">ACLA_088450</name>
</gene>
<feature type="compositionally biased region" description="Polar residues" evidence="1">
    <location>
        <begin position="834"/>
        <end position="846"/>
    </location>
</feature>
<dbReference type="KEGG" id="act:ACLA_088450"/>
<evidence type="ECO:0000313" key="3">
    <source>
        <dbReference type="Proteomes" id="UP000006701"/>
    </source>
</evidence>
<feature type="compositionally biased region" description="Polar residues" evidence="1">
    <location>
        <begin position="855"/>
        <end position="873"/>
    </location>
</feature>
<feature type="region of interest" description="Disordered" evidence="1">
    <location>
        <begin position="1"/>
        <end position="21"/>
    </location>
</feature>
<feature type="region of interest" description="Disordered" evidence="1">
    <location>
        <begin position="547"/>
        <end position="912"/>
    </location>
</feature>
<evidence type="ECO:0000313" key="2">
    <source>
        <dbReference type="EMBL" id="EAW11156.1"/>
    </source>
</evidence>
<dbReference type="PANTHER" id="PTHR28298">
    <property type="entry name" value="EISOSOME PROTEIN 1"/>
    <property type="match status" value="1"/>
</dbReference>
<reference evidence="2 3" key="1">
    <citation type="journal article" date="2008" name="PLoS Genet.">
        <title>Genomic islands in the pathogenic filamentous fungus Aspergillus fumigatus.</title>
        <authorList>
            <person name="Fedorova N.D."/>
            <person name="Khaldi N."/>
            <person name="Joardar V.S."/>
            <person name="Maiti R."/>
            <person name="Amedeo P."/>
            <person name="Anderson M.J."/>
            <person name="Crabtree J."/>
            <person name="Silva J.C."/>
            <person name="Badger J.H."/>
            <person name="Albarraq A."/>
            <person name="Angiuoli S."/>
            <person name="Bussey H."/>
            <person name="Bowyer P."/>
            <person name="Cotty P.J."/>
            <person name="Dyer P.S."/>
            <person name="Egan A."/>
            <person name="Galens K."/>
            <person name="Fraser-Liggett C.M."/>
            <person name="Haas B.J."/>
            <person name="Inman J.M."/>
            <person name="Kent R."/>
            <person name="Lemieux S."/>
            <person name="Malavazi I."/>
            <person name="Orvis J."/>
            <person name="Roemer T."/>
            <person name="Ronning C.M."/>
            <person name="Sundaram J.P."/>
            <person name="Sutton G."/>
            <person name="Turner G."/>
            <person name="Venter J.C."/>
            <person name="White O.R."/>
            <person name="Whitty B.R."/>
            <person name="Youngman P."/>
            <person name="Wolfe K.H."/>
            <person name="Goldman G.H."/>
            <person name="Wortman J.R."/>
            <person name="Jiang B."/>
            <person name="Denning D.W."/>
            <person name="Nierman W.C."/>
        </authorList>
    </citation>
    <scope>NUCLEOTIDE SEQUENCE [LARGE SCALE GENOMIC DNA]</scope>
    <source>
        <strain evidence="3">ATCC 1007 / CBS 513.65 / DSM 816 / NCTC 3887 / NRRL 1</strain>
    </source>
</reference>
<feature type="compositionally biased region" description="Basic and acidic residues" evidence="1">
    <location>
        <begin position="547"/>
        <end position="560"/>
    </location>
</feature>
<name>A1CE57_ASPCL</name>
<dbReference type="EMBL" id="DS027052">
    <property type="protein sequence ID" value="EAW11156.1"/>
    <property type="molecule type" value="Genomic_DNA"/>
</dbReference>
<feature type="region of interest" description="Disordered" evidence="1">
    <location>
        <begin position="190"/>
        <end position="218"/>
    </location>
</feature>
<organism evidence="2 3">
    <name type="scientific">Aspergillus clavatus (strain ATCC 1007 / CBS 513.65 / DSM 816 / NCTC 3887 / NRRL 1 / QM 1276 / 107)</name>
    <dbReference type="NCBI Taxonomy" id="344612"/>
    <lineage>
        <taxon>Eukaryota</taxon>
        <taxon>Fungi</taxon>
        <taxon>Dikarya</taxon>
        <taxon>Ascomycota</taxon>
        <taxon>Pezizomycotina</taxon>
        <taxon>Eurotiomycetes</taxon>
        <taxon>Eurotiomycetidae</taxon>
        <taxon>Eurotiales</taxon>
        <taxon>Aspergillaceae</taxon>
        <taxon>Aspergillus</taxon>
        <taxon>Aspergillus subgen. Fumigati</taxon>
    </lineage>
</organism>
<dbReference type="Pfam" id="PF12757">
    <property type="entry name" value="Eisosome1"/>
    <property type="match status" value="1"/>
</dbReference>
<dbReference type="RefSeq" id="XP_001272582.1">
    <property type="nucleotide sequence ID" value="XM_001272581.1"/>
</dbReference>
<keyword evidence="3" id="KW-1185">Reference proteome</keyword>
<dbReference type="AlphaFoldDB" id="A1CE57"/>
<dbReference type="OMA" id="HQSAVEM"/>
<protein>
    <submittedName>
        <fullName evidence="2">Uncharacterized protein</fullName>
    </submittedName>
</protein>
<accession>A1CE57</accession>
<dbReference type="GeneID" id="4704995"/>
<dbReference type="eggNOG" id="ENOG502S8WV">
    <property type="taxonomic scope" value="Eukaryota"/>
</dbReference>
<feature type="compositionally biased region" description="Low complexity" evidence="1">
    <location>
        <begin position="663"/>
        <end position="684"/>
    </location>
</feature>
<dbReference type="InterPro" id="IPR024527">
    <property type="entry name" value="Eisosome1"/>
</dbReference>
<proteinExistence type="predicted"/>
<evidence type="ECO:0000256" key="1">
    <source>
        <dbReference type="SAM" id="MobiDB-lite"/>
    </source>
</evidence>
<feature type="compositionally biased region" description="Polar residues" evidence="1">
    <location>
        <begin position="1"/>
        <end position="18"/>
    </location>
</feature>
<dbReference type="PANTHER" id="PTHR28298:SF1">
    <property type="entry name" value="EISOSOME PROTEIN 1"/>
    <property type="match status" value="1"/>
</dbReference>
<dbReference type="GO" id="GO:0070941">
    <property type="term" value="P:eisosome assembly"/>
    <property type="evidence" value="ECO:0007669"/>
    <property type="project" value="TreeGrafter"/>
</dbReference>
<dbReference type="OrthoDB" id="4070583at2759"/>
<dbReference type="Proteomes" id="UP000006701">
    <property type="component" value="Unassembled WGS sequence"/>
</dbReference>
<feature type="compositionally biased region" description="Basic and acidic residues" evidence="1">
    <location>
        <begin position="715"/>
        <end position="728"/>
    </location>
</feature>
<dbReference type="VEuPathDB" id="FungiDB:ACLA_088450"/>
<feature type="compositionally biased region" description="Low complexity" evidence="1">
    <location>
        <begin position="589"/>
        <end position="618"/>
    </location>
</feature>